<sequence>VTLDGLNASGGSPIHEAAFQGKLSCLKVFLKFGADPNMRDKEGWTPLHAAICGGDPDSVAELLRFGANVNLAANDGVKPIEMAIQCGDERVIKLLS</sequence>
<reference evidence="2 3" key="1">
    <citation type="journal article" date="2007" name="Science">
        <title>Sea anemone genome reveals ancestral eumetazoan gene repertoire and genomic organization.</title>
        <authorList>
            <person name="Putnam N.H."/>
            <person name="Srivastava M."/>
            <person name="Hellsten U."/>
            <person name="Dirks B."/>
            <person name="Chapman J."/>
            <person name="Salamov A."/>
            <person name="Terry A."/>
            <person name="Shapiro H."/>
            <person name="Lindquist E."/>
            <person name="Kapitonov V.V."/>
            <person name="Jurka J."/>
            <person name="Genikhovich G."/>
            <person name="Grigoriev I.V."/>
            <person name="Lucas S.M."/>
            <person name="Steele R.E."/>
            <person name="Finnerty J.R."/>
            <person name="Technau U."/>
            <person name="Martindale M.Q."/>
            <person name="Rokhsar D.S."/>
        </authorList>
    </citation>
    <scope>NUCLEOTIDE SEQUENCE [LARGE SCALE GENOMIC DNA]</scope>
    <source>
        <strain evidence="3">CH2 X CH6</strain>
    </source>
</reference>
<dbReference type="InterPro" id="IPR036770">
    <property type="entry name" value="Ankyrin_rpt-contain_sf"/>
</dbReference>
<dbReference type="PANTHER" id="PTHR46899:SF3">
    <property type="entry name" value="PROTEIN PHOSPHATASE 1 REGULATORY SUBUNIT 27"/>
    <property type="match status" value="1"/>
</dbReference>
<evidence type="ECO:0000313" key="2">
    <source>
        <dbReference type="EMBL" id="EDO30818.1"/>
    </source>
</evidence>
<dbReference type="eggNOG" id="KOG0505">
    <property type="taxonomic scope" value="Eukaryota"/>
</dbReference>
<feature type="non-terminal residue" evidence="2">
    <location>
        <position position="1"/>
    </location>
</feature>
<evidence type="ECO:0000256" key="1">
    <source>
        <dbReference type="PROSITE-ProRule" id="PRU00023"/>
    </source>
</evidence>
<dbReference type="PhylomeDB" id="A7SZP1"/>
<dbReference type="EMBL" id="DS469976">
    <property type="protein sequence ID" value="EDO30818.1"/>
    <property type="molecule type" value="Genomic_DNA"/>
</dbReference>
<keyword evidence="1" id="KW-0040">ANK repeat</keyword>
<dbReference type="Gene3D" id="1.25.40.20">
    <property type="entry name" value="Ankyrin repeat-containing domain"/>
    <property type="match status" value="2"/>
</dbReference>
<dbReference type="InterPro" id="IPR053080">
    <property type="entry name" value="PP1_regulatory_subunit_27"/>
</dbReference>
<dbReference type="HOGENOM" id="CLU_000134_45_5_1"/>
<dbReference type="SMART" id="SM00248">
    <property type="entry name" value="ANK"/>
    <property type="match status" value="2"/>
</dbReference>
<gene>
    <name evidence="2" type="ORF">NEMVEDRAFT_v1g139332</name>
</gene>
<dbReference type="SUPFAM" id="SSF48403">
    <property type="entry name" value="Ankyrin repeat"/>
    <property type="match status" value="1"/>
</dbReference>
<organism evidence="2 3">
    <name type="scientific">Nematostella vectensis</name>
    <name type="common">Starlet sea anemone</name>
    <dbReference type="NCBI Taxonomy" id="45351"/>
    <lineage>
        <taxon>Eukaryota</taxon>
        <taxon>Metazoa</taxon>
        <taxon>Cnidaria</taxon>
        <taxon>Anthozoa</taxon>
        <taxon>Hexacorallia</taxon>
        <taxon>Actiniaria</taxon>
        <taxon>Edwardsiidae</taxon>
        <taxon>Nematostella</taxon>
    </lineage>
</organism>
<dbReference type="Pfam" id="PF12796">
    <property type="entry name" value="Ank_2"/>
    <property type="match status" value="1"/>
</dbReference>
<dbReference type="InterPro" id="IPR002110">
    <property type="entry name" value="Ankyrin_rpt"/>
</dbReference>
<protein>
    <submittedName>
        <fullName evidence="2">Uncharacterized protein</fullName>
    </submittedName>
</protein>
<dbReference type="PANTHER" id="PTHR46899">
    <property type="entry name" value="PROTEIN PHOSPHATASE 1 REGULATORY SUBUNIT 27"/>
    <property type="match status" value="1"/>
</dbReference>
<keyword evidence="3" id="KW-1185">Reference proteome</keyword>
<proteinExistence type="predicted"/>
<dbReference type="AlphaFoldDB" id="A7SZP1"/>
<dbReference type="Proteomes" id="UP000001593">
    <property type="component" value="Unassembled WGS sequence"/>
</dbReference>
<feature type="repeat" description="ANK" evidence="1">
    <location>
        <begin position="42"/>
        <end position="74"/>
    </location>
</feature>
<name>A7SZP1_NEMVE</name>
<feature type="non-terminal residue" evidence="2">
    <location>
        <position position="96"/>
    </location>
</feature>
<evidence type="ECO:0000313" key="3">
    <source>
        <dbReference type="Proteomes" id="UP000001593"/>
    </source>
</evidence>
<dbReference type="InParanoid" id="A7SZP1"/>
<dbReference type="PROSITE" id="PS50088">
    <property type="entry name" value="ANK_REPEAT"/>
    <property type="match status" value="2"/>
</dbReference>
<dbReference type="STRING" id="45351.A7SZP1"/>
<feature type="repeat" description="ANK" evidence="1">
    <location>
        <begin position="9"/>
        <end position="41"/>
    </location>
</feature>
<dbReference type="PROSITE" id="PS50297">
    <property type="entry name" value="ANK_REP_REGION"/>
    <property type="match status" value="2"/>
</dbReference>
<accession>A7SZP1</accession>